<gene>
    <name evidence="4" type="ordered locus">SULAZ_1521</name>
</gene>
<feature type="transmembrane region" description="Helical" evidence="1">
    <location>
        <begin position="328"/>
        <end position="350"/>
    </location>
</feature>
<dbReference type="InterPro" id="IPR049177">
    <property type="entry name" value="MgtC_SapB_SrpB_YhiD_N"/>
</dbReference>
<feature type="transmembrane region" description="Helical" evidence="1">
    <location>
        <begin position="34"/>
        <end position="53"/>
    </location>
</feature>
<evidence type="ECO:0000259" key="3">
    <source>
        <dbReference type="Pfam" id="PF13194"/>
    </source>
</evidence>
<protein>
    <submittedName>
        <fullName evidence="4">Putative Mg2+ transporter-C family protein</fullName>
    </submittedName>
</protein>
<feature type="transmembrane region" description="Helical" evidence="1">
    <location>
        <begin position="59"/>
        <end position="78"/>
    </location>
</feature>
<dbReference type="OrthoDB" id="9813718at2"/>
<feature type="transmembrane region" description="Helical" evidence="1">
    <location>
        <begin position="135"/>
        <end position="156"/>
    </location>
</feature>
<evidence type="ECO:0000313" key="4">
    <source>
        <dbReference type="EMBL" id="ACN98620.1"/>
    </source>
</evidence>
<reference evidence="4 5" key="1">
    <citation type="journal article" date="2009" name="J. Bacteriol.">
        <title>Complete and draft genome sequences of six members of the Aquificales.</title>
        <authorList>
            <person name="Reysenbach A.L."/>
            <person name="Hamamura N."/>
            <person name="Podar M."/>
            <person name="Griffiths E."/>
            <person name="Ferreira S."/>
            <person name="Hochstein R."/>
            <person name="Heidelberg J."/>
            <person name="Johnson J."/>
            <person name="Mead D."/>
            <person name="Pohorille A."/>
            <person name="Sarmiento M."/>
            <person name="Schweighofer K."/>
            <person name="Seshadri R."/>
            <person name="Voytek M.A."/>
        </authorList>
    </citation>
    <scope>NUCLEOTIDE SEQUENCE [LARGE SCALE GENOMIC DNA]</scope>
    <source>
        <strain evidence="5">Az-Fu1 / DSM 15241 / OCM 825</strain>
    </source>
</reference>
<sequence>MQEYENLYEILLALGLGFFVGLEREYKAKGEVFAGVRTYPLISLLGYFSALVSDKHFDFFIYISFLSILGFTLFNFFLEYEKDKGITTEVSVLLTFLIGVLVYFDYYYLSVFLGFLTTLILAIKQPLESFAKSLYFEDVISLVKFLLLTAIVYPILPDKSFGPYEAINLKEIWKVVIIVATIDFIGYILVRWKGGKSLLWIALFGGLISSTAITYNFSILSKKSPDLKNILFSGITLSWIVMNLRVLVISGFLNVELLKFLALPLLLSSVVLLLMVYRYIKLDTTTDFKESEFKNPFRILEILQFAIFYTFILVLIKFIQNKVGISGVYLVSFVSGVIDVDAITFSAASLSKSGVIFTTTASIIVILAVISNSIFKYIYVLIFANESLKREMFKVLVFNLFVFLSFILIQMFLQNP</sequence>
<feature type="domain" description="MgtC/SapB/SrpB/YhiD N-terminal" evidence="2">
    <location>
        <begin position="10"/>
        <end position="129"/>
    </location>
</feature>
<dbReference type="STRING" id="204536.SULAZ_1521"/>
<accession>C1DWK2</accession>
<dbReference type="KEGG" id="saf:SULAZ_1521"/>
<feature type="transmembrane region" description="Helical" evidence="1">
    <location>
        <begin position="260"/>
        <end position="277"/>
    </location>
</feature>
<dbReference type="Proteomes" id="UP000001369">
    <property type="component" value="Chromosome"/>
</dbReference>
<feature type="domain" description="DUF4010" evidence="3">
    <location>
        <begin position="177"/>
        <end position="383"/>
    </location>
</feature>
<feature type="transmembrane region" description="Helical" evidence="1">
    <location>
        <begin position="230"/>
        <end position="253"/>
    </location>
</feature>
<organism evidence="4 5">
    <name type="scientific">Sulfurihydrogenibium azorense (strain DSM 15241 / OCM 825 / Az-Fu1)</name>
    <dbReference type="NCBI Taxonomy" id="204536"/>
    <lineage>
        <taxon>Bacteria</taxon>
        <taxon>Pseudomonadati</taxon>
        <taxon>Aquificota</taxon>
        <taxon>Aquificia</taxon>
        <taxon>Aquificales</taxon>
        <taxon>Hydrogenothermaceae</taxon>
        <taxon>Sulfurihydrogenibium</taxon>
    </lineage>
</organism>
<feature type="transmembrane region" description="Helical" evidence="1">
    <location>
        <begin position="297"/>
        <end position="316"/>
    </location>
</feature>
<feature type="transmembrane region" description="Helical" evidence="1">
    <location>
        <begin position="6"/>
        <end position="22"/>
    </location>
</feature>
<dbReference type="eggNOG" id="COG3174">
    <property type="taxonomic scope" value="Bacteria"/>
</dbReference>
<dbReference type="PANTHER" id="PTHR39084:SF1">
    <property type="entry name" value="DUF4010 DOMAIN-CONTAINING PROTEIN"/>
    <property type="match status" value="1"/>
</dbReference>
<feature type="transmembrane region" description="Helical" evidence="1">
    <location>
        <begin position="172"/>
        <end position="190"/>
    </location>
</feature>
<evidence type="ECO:0000313" key="5">
    <source>
        <dbReference type="Proteomes" id="UP000001369"/>
    </source>
</evidence>
<evidence type="ECO:0000259" key="2">
    <source>
        <dbReference type="Pfam" id="PF02308"/>
    </source>
</evidence>
<feature type="transmembrane region" description="Helical" evidence="1">
    <location>
        <begin position="356"/>
        <end position="383"/>
    </location>
</feature>
<feature type="transmembrane region" description="Helical" evidence="1">
    <location>
        <begin position="197"/>
        <end position="218"/>
    </location>
</feature>
<keyword evidence="1" id="KW-0812">Transmembrane</keyword>
<dbReference type="EMBL" id="CP001229">
    <property type="protein sequence ID" value="ACN98620.1"/>
    <property type="molecule type" value="Genomic_DNA"/>
</dbReference>
<name>C1DWK2_SULAA</name>
<dbReference type="Pfam" id="PF13194">
    <property type="entry name" value="DUF4010"/>
    <property type="match status" value="1"/>
</dbReference>
<evidence type="ECO:0000256" key="1">
    <source>
        <dbReference type="SAM" id="Phobius"/>
    </source>
</evidence>
<proteinExistence type="predicted"/>
<dbReference type="InterPro" id="IPR025105">
    <property type="entry name" value="DUF4010"/>
</dbReference>
<feature type="transmembrane region" description="Helical" evidence="1">
    <location>
        <begin position="395"/>
        <end position="413"/>
    </location>
</feature>
<keyword evidence="1" id="KW-0472">Membrane</keyword>
<keyword evidence="5" id="KW-1185">Reference proteome</keyword>
<dbReference type="HOGENOM" id="CLU_036781_1_1_0"/>
<dbReference type="RefSeq" id="WP_012673942.1">
    <property type="nucleotide sequence ID" value="NC_012438.1"/>
</dbReference>
<dbReference type="AlphaFoldDB" id="C1DWK2"/>
<dbReference type="PANTHER" id="PTHR39084">
    <property type="entry name" value="MEMBRANE PROTEIN-RELATED"/>
    <property type="match status" value="1"/>
</dbReference>
<keyword evidence="1" id="KW-1133">Transmembrane helix</keyword>
<dbReference type="Pfam" id="PF02308">
    <property type="entry name" value="MgtC"/>
    <property type="match status" value="1"/>
</dbReference>